<comment type="similarity">
    <text evidence="2">Belongs to the MNN1/MNT family.</text>
</comment>
<evidence type="ECO:0000256" key="1">
    <source>
        <dbReference type="ARBA" id="ARBA00004606"/>
    </source>
</evidence>
<proteinExistence type="inferred from homology"/>
<dbReference type="Pfam" id="PF11051">
    <property type="entry name" value="Mannosyl_trans3"/>
    <property type="match status" value="1"/>
</dbReference>
<dbReference type="GO" id="GO:0016020">
    <property type="term" value="C:membrane"/>
    <property type="evidence" value="ECO:0007669"/>
    <property type="project" value="UniProtKB-SubCell"/>
</dbReference>
<comment type="subcellular location">
    <subcellularLocation>
        <location evidence="1">Membrane</location>
        <topology evidence="1">Single-pass type II membrane protein</topology>
    </subcellularLocation>
</comment>
<keyword evidence="6" id="KW-0735">Signal-anchor</keyword>
<dbReference type="EMBL" id="KQ965739">
    <property type="protein sequence ID" value="KXS19244.1"/>
    <property type="molecule type" value="Genomic_DNA"/>
</dbReference>
<evidence type="ECO:0000256" key="10">
    <source>
        <dbReference type="SAM" id="Phobius"/>
    </source>
</evidence>
<evidence type="ECO:0000256" key="4">
    <source>
        <dbReference type="ARBA" id="ARBA00022679"/>
    </source>
</evidence>
<keyword evidence="5 10" id="KW-0812">Transmembrane</keyword>
<dbReference type="GO" id="GO:0005794">
    <property type="term" value="C:Golgi apparatus"/>
    <property type="evidence" value="ECO:0007669"/>
    <property type="project" value="TreeGrafter"/>
</dbReference>
<dbReference type="AlphaFoldDB" id="A0A139ARG5"/>
<sequence length="659" mass="75037">MEFDSPTTAAIKHRESLRRIRPSRSFLVLLFFNIVGWLLFLGSRRSQRSPTPSSNGLAKVNDVVATSTVLTSVSEVVASSTFGAFSDIPTSSPTPRQPDFVGRPTRDRNYFGNPVPPSLSLTDFIVAPERRQELLLEFSVEDFKTLGERIREFFRLHRKLRVLEDFQTHLKSELEERASDTNSKFLGTVQRSDRTSVHAQNTLYEFQRFMSKMEELLFPWVRPTYPSLSHLYRTFARGPRSRGLVMTTAKGLQSRMAMVGIMSLRATGCDLPIEFMYAGDDDLPPETRRKILSLGDGYDITMRDITSLVDDTKTQIGAWAIKPFGIMFSSFTEVVFSDADVVWFFSPQALFEDPVYVQTGTIFYYDRRTFFGASDDQFKFVMDILPAHLKEPIPSYLQSHNAIMARQSQHQQDSAVIAIDKSRENNFYGLLTTCRLNLKEERDKVIYRVFLGDKETFWMGWEMAGSNGQYGWNRWPSAQLGYLVRGDQDAALVVTQGNYTQNSNNTVEHKRLRICSYQSAHLHPDGTRLHWFNGGPLRAKFFGESSPVASALEYWAVERHSRWDINPSNIFCLRMREGLNMTVDNEGNVLHFQASDQSGAEADTGFDYGVFKADYEGGMGGAVPHRLGETERYVISRLEGWWEESGRDGARSLEVPKST</sequence>
<dbReference type="STRING" id="1344416.A0A139ARG5"/>
<keyword evidence="7 10" id="KW-1133">Transmembrane helix</keyword>
<dbReference type="GO" id="GO:0000033">
    <property type="term" value="F:alpha-1,3-mannosyltransferase activity"/>
    <property type="evidence" value="ECO:0007669"/>
    <property type="project" value="TreeGrafter"/>
</dbReference>
<dbReference type="PANTHER" id="PTHR31392">
    <property type="entry name" value="ALPHA-1,3-MANNOSYLTRANSFERASE MNN1-RELATED"/>
    <property type="match status" value="1"/>
</dbReference>
<evidence type="ECO:0000256" key="2">
    <source>
        <dbReference type="ARBA" id="ARBA00009105"/>
    </source>
</evidence>
<dbReference type="PANTHER" id="PTHR31392:SF1">
    <property type="entry name" value="ALPHA-1,3-MANNOSYLTRANSFERASE MNN1-RELATED"/>
    <property type="match status" value="1"/>
</dbReference>
<evidence type="ECO:0000313" key="11">
    <source>
        <dbReference type="EMBL" id="KXS19244.1"/>
    </source>
</evidence>
<keyword evidence="12" id="KW-1185">Reference proteome</keyword>
<keyword evidence="3" id="KW-0328">Glycosyltransferase</keyword>
<evidence type="ECO:0000256" key="3">
    <source>
        <dbReference type="ARBA" id="ARBA00022676"/>
    </source>
</evidence>
<dbReference type="Proteomes" id="UP000070544">
    <property type="component" value="Unassembled WGS sequence"/>
</dbReference>
<dbReference type="OrthoDB" id="430354at2759"/>
<evidence type="ECO:0000256" key="9">
    <source>
        <dbReference type="ARBA" id="ARBA00023180"/>
    </source>
</evidence>
<accession>A0A139ARG5</accession>
<dbReference type="InterPro" id="IPR022751">
    <property type="entry name" value="Alpha_mannosyltransferase"/>
</dbReference>
<reference evidence="11 12" key="1">
    <citation type="journal article" date="2015" name="Genome Biol. Evol.">
        <title>Phylogenomic analyses indicate that early fungi evolved digesting cell walls of algal ancestors of land plants.</title>
        <authorList>
            <person name="Chang Y."/>
            <person name="Wang S."/>
            <person name="Sekimoto S."/>
            <person name="Aerts A.L."/>
            <person name="Choi C."/>
            <person name="Clum A."/>
            <person name="LaButti K.M."/>
            <person name="Lindquist E.A."/>
            <person name="Yee Ngan C."/>
            <person name="Ohm R.A."/>
            <person name="Salamov A.A."/>
            <person name="Grigoriev I.V."/>
            <person name="Spatafora J.W."/>
            <person name="Berbee M.L."/>
        </authorList>
    </citation>
    <scope>NUCLEOTIDE SEQUENCE [LARGE SCALE GENOMIC DNA]</scope>
    <source>
        <strain evidence="11 12">JEL478</strain>
    </source>
</reference>
<evidence type="ECO:0000256" key="5">
    <source>
        <dbReference type="ARBA" id="ARBA00022692"/>
    </source>
</evidence>
<keyword evidence="4 11" id="KW-0808">Transferase</keyword>
<evidence type="ECO:0000256" key="6">
    <source>
        <dbReference type="ARBA" id="ARBA00022968"/>
    </source>
</evidence>
<gene>
    <name evidence="11" type="ORF">M427DRAFT_53198</name>
</gene>
<evidence type="ECO:0000256" key="7">
    <source>
        <dbReference type="ARBA" id="ARBA00022989"/>
    </source>
</evidence>
<dbReference type="GO" id="GO:0006493">
    <property type="term" value="P:protein O-linked glycosylation"/>
    <property type="evidence" value="ECO:0007669"/>
    <property type="project" value="TreeGrafter"/>
</dbReference>
<dbReference type="InterPro" id="IPR029044">
    <property type="entry name" value="Nucleotide-diphossugar_trans"/>
</dbReference>
<evidence type="ECO:0000256" key="8">
    <source>
        <dbReference type="ARBA" id="ARBA00023136"/>
    </source>
</evidence>
<organism evidence="11 12">
    <name type="scientific">Gonapodya prolifera (strain JEL478)</name>
    <name type="common">Monoblepharis prolifera</name>
    <dbReference type="NCBI Taxonomy" id="1344416"/>
    <lineage>
        <taxon>Eukaryota</taxon>
        <taxon>Fungi</taxon>
        <taxon>Fungi incertae sedis</taxon>
        <taxon>Chytridiomycota</taxon>
        <taxon>Chytridiomycota incertae sedis</taxon>
        <taxon>Monoblepharidomycetes</taxon>
        <taxon>Monoblepharidales</taxon>
        <taxon>Gonapodyaceae</taxon>
        <taxon>Gonapodya</taxon>
    </lineage>
</organism>
<dbReference type="SUPFAM" id="SSF53448">
    <property type="entry name" value="Nucleotide-diphospho-sugar transferases"/>
    <property type="match status" value="1"/>
</dbReference>
<keyword evidence="9" id="KW-0325">Glycoprotein</keyword>
<protein>
    <submittedName>
        <fullName evidence="11">Glycosyltransferase family 71 protein</fullName>
    </submittedName>
</protein>
<keyword evidence="8 10" id="KW-0472">Membrane</keyword>
<feature type="transmembrane region" description="Helical" evidence="10">
    <location>
        <begin position="26"/>
        <end position="43"/>
    </location>
</feature>
<evidence type="ECO:0000313" key="12">
    <source>
        <dbReference type="Proteomes" id="UP000070544"/>
    </source>
</evidence>
<name>A0A139ARG5_GONPJ</name>